<evidence type="ECO:0000313" key="3">
    <source>
        <dbReference type="Proteomes" id="UP000198599"/>
    </source>
</evidence>
<dbReference type="EMBL" id="FOVP01000002">
    <property type="protein sequence ID" value="SFN44086.1"/>
    <property type="molecule type" value="Genomic_DNA"/>
</dbReference>
<proteinExistence type="predicted"/>
<dbReference type="Pfam" id="PF13289">
    <property type="entry name" value="SIR2_2"/>
    <property type="match status" value="1"/>
</dbReference>
<dbReference type="Proteomes" id="UP000198599">
    <property type="component" value="Unassembled WGS sequence"/>
</dbReference>
<protein>
    <submittedName>
        <fullName evidence="2">SIR2-like domain-containing protein</fullName>
    </submittedName>
</protein>
<gene>
    <name evidence="2" type="ORF">SAMN04487859_102223</name>
</gene>
<name>A0A1I4Z1C9_9RHOB</name>
<dbReference type="AlphaFoldDB" id="A0A1I4Z1C9"/>
<keyword evidence="3" id="KW-1185">Reference proteome</keyword>
<evidence type="ECO:0000256" key="1">
    <source>
        <dbReference type="SAM" id="MobiDB-lite"/>
    </source>
</evidence>
<organism evidence="2 3">
    <name type="scientific">Roseovarius lutimaris</name>
    <dbReference type="NCBI Taxonomy" id="1005928"/>
    <lineage>
        <taxon>Bacteria</taxon>
        <taxon>Pseudomonadati</taxon>
        <taxon>Pseudomonadota</taxon>
        <taxon>Alphaproteobacteria</taxon>
        <taxon>Rhodobacterales</taxon>
        <taxon>Roseobacteraceae</taxon>
        <taxon>Roseovarius</taxon>
    </lineage>
</organism>
<reference evidence="3" key="1">
    <citation type="submission" date="2016-10" db="EMBL/GenBank/DDBJ databases">
        <authorList>
            <person name="Varghese N."/>
            <person name="Submissions S."/>
        </authorList>
    </citation>
    <scope>NUCLEOTIDE SEQUENCE [LARGE SCALE GENOMIC DNA]</scope>
    <source>
        <strain evidence="3">DSM 28463</strain>
    </source>
</reference>
<sequence>MTTNWDTLLERTTPETPDRVYSCVRTVQDIAHQAAPRIIKLHGSLPSHKPFIFTEDEFRTYPANFAPFVNLAQQVMLEHELCLIGFSGVDPNFLAWSGWARDTLGASTRRIRLVGSLNLTPPARALLEARNVTPIDLGPLVKDVHSSEKHERALEIFFEALNFAKPPSPFDWVKSPDRFSAPPNAPDHEKASRKEVAETWAGDRLSYPGWIVGPVRQTNSLTYSLPTLKKGPETPEAHLRFAAEKIWRHRTACIWIFQKDLEEADQHYDAEHSNLSSPERIALCVACATEWRRFQDWGKWSVWMERLQAISSEEGRLAYAYEAGQRALLKWDDAAILTSATSLKSEEPIWMMRRAGLLATLYHHREAAELYQAALLRIRQKQVSDPKSAWLISLEGWAAFYHRCSKSALTDDPFSYPEDETDETRMRFLGAKADPWDTISRYDNLTTKRIDRNRKDSEPWSLSFKPGSYRHGGSTRLGGDDECPFYGLLELIERTGAPETISNFDVFSTRVETAYRAITNPDEDDLMAFLARYRGADKKILDWALPRTKVAQLSTEAVEQLLEGIQKRVDRLRALNDTQNGNNHLAFLLEVMARIVIRAPSKKALELFLWAISLFEKPAIWWGGYAASNAVMEAAVEAMALAEKSSALLAAIGLKTPGEGGAVATERDWPEPIDAFSDQNASDLEISTATSLRIDELISHVENGQKLDRGRAIRRLHLLFKAGKLSNLQSQALQDAIWKRKGESGWPSETDLHPWLFLELPGHEHASEVFRTNILKAVSEGSVSHDLLMNLRIGLKVGGYLLDEATLASCISVCLDWVPPSMEGRSDFDIAMSGDTGLNRITAREIGEVLARTLLPMFDPQTIADRDIESRLTANESYQRLPQLVAVAYQIERLFPEHASFALSLVRLALASRDPERVYPAYVAMMQYTQDEAFETENSGAIVELLMHAIEQRTQPGLSSALHLMCDLVATERLSPANQQRIVAALPALMEEYRYDQGRLEVPSLADLPLVRKRIHRLTSLLRKQDYLLEEIEAQLSNDPLPEVRNINT</sequence>
<dbReference type="STRING" id="1005928.SAMN04487859_102223"/>
<accession>A0A1I4Z1C9</accession>
<feature type="region of interest" description="Disordered" evidence="1">
    <location>
        <begin position="175"/>
        <end position="194"/>
    </location>
</feature>
<evidence type="ECO:0000313" key="2">
    <source>
        <dbReference type="EMBL" id="SFN44086.1"/>
    </source>
</evidence>